<keyword evidence="4" id="KW-0004">4Fe-4S</keyword>
<gene>
    <name evidence="10" type="ORF">ING2E5A_0739</name>
</gene>
<evidence type="ECO:0000256" key="6">
    <source>
        <dbReference type="ARBA" id="ARBA00022723"/>
    </source>
</evidence>
<keyword evidence="10" id="KW-0413">Isomerase</keyword>
<evidence type="ECO:0000313" key="10">
    <source>
        <dbReference type="EMBL" id="SCM56139.1"/>
    </source>
</evidence>
<dbReference type="InterPro" id="IPR003739">
    <property type="entry name" value="Lys_aminomutase/Glu_NH3_mut"/>
</dbReference>
<evidence type="ECO:0000256" key="2">
    <source>
        <dbReference type="ARBA" id="ARBA00001966"/>
    </source>
</evidence>
<protein>
    <submittedName>
        <fullName evidence="10">Putative L-lysine 2,3-aminomutase aq_1632</fullName>
        <ecNumber evidence="10">5.4.3.-</ecNumber>
    </submittedName>
</protein>
<comment type="similarity">
    <text evidence="3">Belongs to the radical SAM superfamily. KamA family.</text>
</comment>
<keyword evidence="9" id="KW-0411">Iron-sulfur</keyword>
<evidence type="ECO:0000256" key="5">
    <source>
        <dbReference type="ARBA" id="ARBA00022691"/>
    </source>
</evidence>
<keyword evidence="8" id="KW-0408">Iron</keyword>
<evidence type="ECO:0000256" key="3">
    <source>
        <dbReference type="ARBA" id="ARBA00008703"/>
    </source>
</evidence>
<evidence type="ECO:0000256" key="7">
    <source>
        <dbReference type="ARBA" id="ARBA00022898"/>
    </source>
</evidence>
<dbReference type="AlphaFoldDB" id="A0A1G4G4U9"/>
<dbReference type="STRING" id="1642646.ING2E5A_0739"/>
<keyword evidence="5" id="KW-0949">S-adenosyl-L-methionine</keyword>
<evidence type="ECO:0000256" key="9">
    <source>
        <dbReference type="ARBA" id="ARBA00023014"/>
    </source>
</evidence>
<dbReference type="GO" id="GO:0016853">
    <property type="term" value="F:isomerase activity"/>
    <property type="evidence" value="ECO:0007669"/>
    <property type="project" value="UniProtKB-KW"/>
</dbReference>
<dbReference type="GO" id="GO:0051539">
    <property type="term" value="F:4 iron, 4 sulfur cluster binding"/>
    <property type="evidence" value="ECO:0007669"/>
    <property type="project" value="UniProtKB-KW"/>
</dbReference>
<dbReference type="SFLD" id="SFLDG01070">
    <property type="entry name" value="PLP-dependent"/>
    <property type="match status" value="1"/>
</dbReference>
<comment type="cofactor">
    <cofactor evidence="2">
        <name>[4Fe-4S] cluster</name>
        <dbReference type="ChEBI" id="CHEBI:49883"/>
    </cofactor>
</comment>
<keyword evidence="6" id="KW-0479">Metal-binding</keyword>
<dbReference type="SUPFAM" id="SSF102114">
    <property type="entry name" value="Radical SAM enzymes"/>
    <property type="match status" value="1"/>
</dbReference>
<organism evidence="10 11">
    <name type="scientific">Petrimonas mucosa</name>
    <dbReference type="NCBI Taxonomy" id="1642646"/>
    <lineage>
        <taxon>Bacteria</taxon>
        <taxon>Pseudomonadati</taxon>
        <taxon>Bacteroidota</taxon>
        <taxon>Bacteroidia</taxon>
        <taxon>Bacteroidales</taxon>
        <taxon>Dysgonomonadaceae</taxon>
        <taxon>Petrimonas</taxon>
    </lineage>
</organism>
<dbReference type="InterPro" id="IPR007197">
    <property type="entry name" value="rSAM"/>
</dbReference>
<dbReference type="PANTHER" id="PTHR30538">
    <property type="entry name" value="LYSINE 2,3-AMINOMUTASE-RELATED"/>
    <property type="match status" value="1"/>
</dbReference>
<evidence type="ECO:0000256" key="8">
    <source>
        <dbReference type="ARBA" id="ARBA00023004"/>
    </source>
</evidence>
<keyword evidence="7" id="KW-0663">Pyridoxal phosphate</keyword>
<dbReference type="Gene3D" id="3.20.20.70">
    <property type="entry name" value="Aldolase class I"/>
    <property type="match status" value="1"/>
</dbReference>
<dbReference type="InterPro" id="IPR013785">
    <property type="entry name" value="Aldolase_TIM"/>
</dbReference>
<proteinExistence type="inferred from homology"/>
<reference evidence="10 11" key="1">
    <citation type="submission" date="2016-08" db="EMBL/GenBank/DDBJ databases">
        <authorList>
            <person name="Seilhamer J.J."/>
        </authorList>
    </citation>
    <scope>NUCLEOTIDE SEQUENCE [LARGE SCALE GENOMIC DNA]</scope>
    <source>
        <strain evidence="10">ING2-E5A</strain>
    </source>
</reference>
<dbReference type="InterPro" id="IPR058240">
    <property type="entry name" value="rSAM_sf"/>
</dbReference>
<evidence type="ECO:0000256" key="4">
    <source>
        <dbReference type="ARBA" id="ARBA00022485"/>
    </source>
</evidence>
<comment type="cofactor">
    <cofactor evidence="1">
        <name>pyridoxal 5'-phosphate</name>
        <dbReference type="ChEBI" id="CHEBI:597326"/>
    </cofactor>
</comment>
<dbReference type="SFLD" id="SFLDS00029">
    <property type="entry name" value="Radical_SAM"/>
    <property type="match status" value="1"/>
</dbReference>
<dbReference type="PANTHER" id="PTHR30538:SF0">
    <property type="entry name" value="L-LYSINE 2,3-AMINOMUTASE AQ_1632-RELATED"/>
    <property type="match status" value="1"/>
</dbReference>
<dbReference type="KEGG" id="pmuc:ING2E5A_0739"/>
<evidence type="ECO:0000256" key="1">
    <source>
        <dbReference type="ARBA" id="ARBA00001933"/>
    </source>
</evidence>
<name>A0A1G4G4U9_9BACT</name>
<accession>A0A1G4G4U9</accession>
<dbReference type="RefSeq" id="WP_071136217.1">
    <property type="nucleotide sequence ID" value="NZ_DUQN01000136.1"/>
</dbReference>
<dbReference type="EC" id="5.4.3.-" evidence="10"/>
<sequence>MNYKSYSLHNFTELPQLSRLSSEQVEAIRVVGSVLPFKSNNYVTEQLIDWNNIPDDPIFTLTFPRREMLAKPHYEKVAGLLRSGADPKLIKDEVNKIRLKLNPNPAGQVHNIPLFEGTKLHGIQHKYRETVLFFPSQGQTCHAYCTFCFRWPQFSGMSELKFAMKEAALLHKYLLKHSKVTDLLLTGGDPLTANAKILSAYIEPILSKEFSHIQNIRIGSKSLAYWPYRFLTDKDADDLLLLFEKVIKAGKHLAFQAHFNHPDELMTDAVKKAIGRIRNTGVQIRTQSPLLRNINDNPETWTKMWKEQVRLGLIPYYMFIARDTGSKAFFEVPLAKAWNIFRKAYSSVSGIARTVRGPSMSCSPGKVHLLGVTEVNGEKVFVLRFLQCRDPQLVDIPFFAKYSPSATWFDDLKPAFGETKFFFERENFPGKMEQDDYFLWE</sequence>
<evidence type="ECO:0000313" key="11">
    <source>
        <dbReference type="Proteomes" id="UP000178485"/>
    </source>
</evidence>
<dbReference type="EMBL" id="LT608328">
    <property type="protein sequence ID" value="SCM56139.1"/>
    <property type="molecule type" value="Genomic_DNA"/>
</dbReference>
<keyword evidence="11" id="KW-1185">Reference proteome</keyword>
<dbReference type="Proteomes" id="UP000178485">
    <property type="component" value="Chromosome i"/>
</dbReference>
<dbReference type="GO" id="GO:0046872">
    <property type="term" value="F:metal ion binding"/>
    <property type="evidence" value="ECO:0007669"/>
    <property type="project" value="UniProtKB-KW"/>
</dbReference>